<gene>
    <name evidence="1" type="ORF">EZS28_006248</name>
</gene>
<dbReference type="EMBL" id="SNRW01001004">
    <property type="protein sequence ID" value="KAA6398224.1"/>
    <property type="molecule type" value="Genomic_DNA"/>
</dbReference>
<protein>
    <submittedName>
        <fullName evidence="1">Uncharacterized protein</fullName>
    </submittedName>
</protein>
<name>A0A5J4WT43_9EUKA</name>
<dbReference type="Proteomes" id="UP000324800">
    <property type="component" value="Unassembled WGS sequence"/>
</dbReference>
<comment type="caution">
    <text evidence="1">The sequence shown here is derived from an EMBL/GenBank/DDBJ whole genome shotgun (WGS) entry which is preliminary data.</text>
</comment>
<proteinExistence type="predicted"/>
<evidence type="ECO:0000313" key="2">
    <source>
        <dbReference type="Proteomes" id="UP000324800"/>
    </source>
</evidence>
<organism evidence="1 2">
    <name type="scientific">Streblomastix strix</name>
    <dbReference type="NCBI Taxonomy" id="222440"/>
    <lineage>
        <taxon>Eukaryota</taxon>
        <taxon>Metamonada</taxon>
        <taxon>Preaxostyla</taxon>
        <taxon>Oxymonadida</taxon>
        <taxon>Streblomastigidae</taxon>
        <taxon>Streblomastix</taxon>
    </lineage>
</organism>
<evidence type="ECO:0000313" key="1">
    <source>
        <dbReference type="EMBL" id="KAA6398224.1"/>
    </source>
</evidence>
<sequence>MCDNVVGQSQSSLVVHSSGIAYISLYLHWTAQRGSTDIPVIMGTFDYDFIPKFTGPIIMQRLMTASANIKLILQSPTSWRALILSVAQLN</sequence>
<accession>A0A5J4WT43</accession>
<reference evidence="1 2" key="1">
    <citation type="submission" date="2019-03" db="EMBL/GenBank/DDBJ databases">
        <title>Single cell metagenomics reveals metabolic interactions within the superorganism composed of flagellate Streblomastix strix and complex community of Bacteroidetes bacteria on its surface.</title>
        <authorList>
            <person name="Treitli S.C."/>
            <person name="Kolisko M."/>
            <person name="Husnik F."/>
            <person name="Keeling P."/>
            <person name="Hampl V."/>
        </authorList>
    </citation>
    <scope>NUCLEOTIDE SEQUENCE [LARGE SCALE GENOMIC DNA]</scope>
    <source>
        <strain evidence="1">ST1C</strain>
    </source>
</reference>
<dbReference type="AlphaFoldDB" id="A0A5J4WT43"/>